<dbReference type="Gene3D" id="3.100.10.10">
    <property type="match status" value="1"/>
</dbReference>
<gene>
    <name evidence="6" type="ORF">Daesc_007443</name>
</gene>
<name>A0AAX6ME73_9PEZI</name>
<dbReference type="Pfam" id="PF17135">
    <property type="entry name" value="Ribosomal_L18"/>
    <property type="match status" value="1"/>
</dbReference>
<dbReference type="PROSITE" id="PS01106">
    <property type="entry name" value="RIBOSOMAL_L18E"/>
    <property type="match status" value="1"/>
</dbReference>
<reference evidence="6 7" key="1">
    <citation type="journal article" date="2024" name="Front Chem Biol">
        <title>Unveiling the potential of Daldinia eschscholtzii MFLUCC 19-0629 through bioactivity and bioinformatics studies for enhanced sustainable agriculture production.</title>
        <authorList>
            <person name="Brooks S."/>
            <person name="Weaver J.A."/>
            <person name="Klomchit A."/>
            <person name="Alharthi S.A."/>
            <person name="Onlamun T."/>
            <person name="Nurani R."/>
            <person name="Vong T.K."/>
            <person name="Alberti F."/>
            <person name="Greco C."/>
        </authorList>
    </citation>
    <scope>NUCLEOTIDE SEQUENCE [LARGE SCALE GENOMIC DNA]</scope>
    <source>
        <strain evidence="6">MFLUCC 19-0629</strain>
    </source>
</reference>
<feature type="compositionally biased region" description="Acidic residues" evidence="4">
    <location>
        <begin position="248"/>
        <end position="262"/>
    </location>
</feature>
<dbReference type="SUPFAM" id="SSF52080">
    <property type="entry name" value="Ribosomal proteins L15p and L18e"/>
    <property type="match status" value="1"/>
</dbReference>
<feature type="region of interest" description="Disordered" evidence="4">
    <location>
        <begin position="154"/>
        <end position="214"/>
    </location>
</feature>
<dbReference type="InterPro" id="IPR000039">
    <property type="entry name" value="Ribosomal_eL18"/>
</dbReference>
<accession>A0AAX6ME73</accession>
<protein>
    <recommendedName>
        <fullName evidence="5">Large ribosomal subunit protein uL15/eL18 domain-containing protein</fullName>
    </recommendedName>
</protein>
<dbReference type="EMBL" id="JBANMG010000007">
    <property type="protein sequence ID" value="KAK6950915.1"/>
    <property type="molecule type" value="Genomic_DNA"/>
</dbReference>
<dbReference type="GO" id="GO:0003735">
    <property type="term" value="F:structural constituent of ribosome"/>
    <property type="evidence" value="ECO:0007669"/>
    <property type="project" value="InterPro"/>
</dbReference>
<dbReference type="Proteomes" id="UP001369815">
    <property type="component" value="Unassembled WGS sequence"/>
</dbReference>
<feature type="compositionally biased region" description="Low complexity" evidence="4">
    <location>
        <begin position="529"/>
        <end position="539"/>
    </location>
</feature>
<dbReference type="AlphaFoldDB" id="A0AAX6ME73"/>
<evidence type="ECO:0000256" key="1">
    <source>
        <dbReference type="ARBA" id="ARBA00006815"/>
    </source>
</evidence>
<feature type="region of interest" description="Disordered" evidence="4">
    <location>
        <begin position="232"/>
        <end position="266"/>
    </location>
</feature>
<dbReference type="FunFam" id="3.100.10.10:FF:000001">
    <property type="entry name" value="60S ribosomal protein L18"/>
    <property type="match status" value="1"/>
</dbReference>
<evidence type="ECO:0000313" key="7">
    <source>
        <dbReference type="Proteomes" id="UP001369815"/>
    </source>
</evidence>
<feature type="compositionally biased region" description="Polar residues" evidence="4">
    <location>
        <begin position="565"/>
        <end position="578"/>
    </location>
</feature>
<feature type="domain" description="Large ribosomal subunit protein uL15/eL18" evidence="5">
    <location>
        <begin position="2"/>
        <end position="183"/>
    </location>
</feature>
<dbReference type="InterPro" id="IPR021132">
    <property type="entry name" value="Ribosomal_eL18/eL18-A/B/_CS"/>
</dbReference>
<dbReference type="Gene3D" id="3.90.1680.10">
    <property type="entry name" value="SOS response associated peptidase-like"/>
    <property type="match status" value="1"/>
</dbReference>
<dbReference type="InterPro" id="IPR036590">
    <property type="entry name" value="SRAP-like"/>
</dbReference>
<sequence>MGIDLDRHHVRSTHRKAPKSDNVYLKLLVKLYRFLARRTDSNFNKVVLRRLFMSRINRPPVSLSRVKSQIPKDGEGKVVVVVGTVTDDNRLLEVPKVTIAALRFTATARARILAAGGEALTLDQLALRAPTGSNTLLLRGPKNAREAVKHFGFGPHKHKKPYIESKGRKFEKARGRRRSRGFKRPAQIRELFRHDGMPVDEAPEDEGDGAPRQSYNFAPGYHGVVYRADVPDWGAGPRRQRGTNTSDEAAEEGPVEGGDSDDASNNKSVSYKLQSMKWGLIPFWTKRNPDYGSMMKTINCRDDSLAQSGGMWSTMKARKRCIVVAEGFYEWLKKDGNKDKIPHFVKRKDGKLMCFAGLWDVVQYENSEQKLYTYTIITTDSNKQLKFLHDRMPVILENGSEEIRTWLDPKRCEWSQELQALLKPFDGELEVYPVSKDVGKVGNNSPNFVIPIDSKENKSNIANFFAKGAAKQKNATKEGQPRVGVKKEEGFVTEDSTSIKEETKPVVGIKREAGDDSVDEEPLKKVAVTKTSSASNKASSPRKGARQKISATSNGTKSPTKEKQPGTQKITKFFANSS</sequence>
<comment type="similarity">
    <text evidence="1">Belongs to the eukaryotic ribosomal protein eL18 family.</text>
</comment>
<dbReference type="SUPFAM" id="SSF143081">
    <property type="entry name" value="BB1717-like"/>
    <property type="match status" value="1"/>
</dbReference>
<feature type="compositionally biased region" description="Basic and acidic residues" evidence="4">
    <location>
        <begin position="161"/>
        <end position="173"/>
    </location>
</feature>
<dbReference type="PANTHER" id="PTHR10934">
    <property type="entry name" value="60S RIBOSOMAL PROTEIN L18"/>
    <property type="match status" value="1"/>
</dbReference>
<evidence type="ECO:0000256" key="2">
    <source>
        <dbReference type="ARBA" id="ARBA00022980"/>
    </source>
</evidence>
<evidence type="ECO:0000256" key="4">
    <source>
        <dbReference type="SAM" id="MobiDB-lite"/>
    </source>
</evidence>
<feature type="compositionally biased region" description="Polar residues" evidence="4">
    <location>
        <begin position="549"/>
        <end position="558"/>
    </location>
</feature>
<dbReference type="InterPro" id="IPR021131">
    <property type="entry name" value="Ribosomal_uL15/eL18"/>
</dbReference>
<keyword evidence="7" id="KW-1185">Reference proteome</keyword>
<evidence type="ECO:0000313" key="6">
    <source>
        <dbReference type="EMBL" id="KAK6950915.1"/>
    </source>
</evidence>
<dbReference type="GO" id="GO:0003723">
    <property type="term" value="F:RNA binding"/>
    <property type="evidence" value="ECO:0007669"/>
    <property type="project" value="TreeGrafter"/>
</dbReference>
<evidence type="ECO:0000256" key="3">
    <source>
        <dbReference type="ARBA" id="ARBA00023274"/>
    </source>
</evidence>
<dbReference type="GO" id="GO:0022625">
    <property type="term" value="C:cytosolic large ribosomal subunit"/>
    <property type="evidence" value="ECO:0007669"/>
    <property type="project" value="TreeGrafter"/>
</dbReference>
<organism evidence="6 7">
    <name type="scientific">Daldinia eschscholtzii</name>
    <dbReference type="NCBI Taxonomy" id="292717"/>
    <lineage>
        <taxon>Eukaryota</taxon>
        <taxon>Fungi</taxon>
        <taxon>Dikarya</taxon>
        <taxon>Ascomycota</taxon>
        <taxon>Pezizomycotina</taxon>
        <taxon>Sordariomycetes</taxon>
        <taxon>Xylariomycetidae</taxon>
        <taxon>Xylariales</taxon>
        <taxon>Hypoxylaceae</taxon>
        <taxon>Daldinia</taxon>
    </lineage>
</organism>
<proteinExistence type="inferred from homology"/>
<feature type="region of interest" description="Disordered" evidence="4">
    <location>
        <begin position="469"/>
        <end position="578"/>
    </location>
</feature>
<feature type="compositionally biased region" description="Basic and acidic residues" evidence="4">
    <location>
        <begin position="475"/>
        <end position="490"/>
    </location>
</feature>
<feature type="compositionally biased region" description="Basic and acidic residues" evidence="4">
    <location>
        <begin position="497"/>
        <end position="514"/>
    </location>
</feature>
<feature type="compositionally biased region" description="Basic residues" evidence="4">
    <location>
        <begin position="174"/>
        <end position="183"/>
    </location>
</feature>
<dbReference type="InterPro" id="IPR036227">
    <property type="entry name" value="Ribosomal_uL15/eL18_sf"/>
</dbReference>
<keyword evidence="3" id="KW-0687">Ribonucleoprotein</keyword>
<dbReference type="GO" id="GO:0003697">
    <property type="term" value="F:single-stranded DNA binding"/>
    <property type="evidence" value="ECO:0007669"/>
    <property type="project" value="InterPro"/>
</dbReference>
<keyword evidence="2" id="KW-0689">Ribosomal protein</keyword>
<dbReference type="PANTHER" id="PTHR10934:SF2">
    <property type="entry name" value="LARGE RIBOSOMAL SUBUNIT PROTEIN EL18"/>
    <property type="match status" value="1"/>
</dbReference>
<evidence type="ECO:0000259" key="5">
    <source>
        <dbReference type="Pfam" id="PF17135"/>
    </source>
</evidence>
<comment type="caution">
    <text evidence="6">The sequence shown here is derived from an EMBL/GenBank/DDBJ whole genome shotgun (WGS) entry which is preliminary data.</text>
</comment>
<dbReference type="GO" id="GO:0106300">
    <property type="term" value="P:protein-DNA covalent cross-linking repair"/>
    <property type="evidence" value="ECO:0007669"/>
    <property type="project" value="InterPro"/>
</dbReference>
<dbReference type="GO" id="GO:0006412">
    <property type="term" value="P:translation"/>
    <property type="evidence" value="ECO:0007669"/>
    <property type="project" value="InterPro"/>
</dbReference>